<keyword evidence="2" id="KW-1185">Reference proteome</keyword>
<reference evidence="1 2" key="1">
    <citation type="submission" date="2018-06" db="EMBL/GenBank/DDBJ databases">
        <authorList>
            <consortium name="Pathogen Informatics"/>
            <person name="Doyle S."/>
        </authorList>
    </citation>
    <scope>NUCLEOTIDE SEQUENCE [LARGE SCALE GENOMIC DNA]</scope>
    <source>
        <strain evidence="1 2">NCTC11862</strain>
    </source>
</reference>
<evidence type="ECO:0000313" key="2">
    <source>
        <dbReference type="Proteomes" id="UP000254467"/>
    </source>
</evidence>
<evidence type="ECO:0000313" key="1">
    <source>
        <dbReference type="EMBL" id="STC69259.1"/>
    </source>
</evidence>
<protein>
    <submittedName>
        <fullName evidence="1">Uncharacterized protein</fullName>
    </submittedName>
</protein>
<gene>
    <name evidence="1" type="ORF">NCTC11862_01044</name>
</gene>
<sequence length="155" mass="17711">MGADPKKRELALRMADKAWELKDDPGPAKGAENVFARHSALGSMMKIYYRHRANPEHFKRAVECTELQIEMQAEAMQAWHALEEDLLAKLRKYNPGYSREHPATPPGHLGYKQLAIVLEKEKRYQEALDLVEEAKAAGWSGDWDKRAGRLQKKLS</sequence>
<dbReference type="Proteomes" id="UP000254467">
    <property type="component" value="Unassembled WGS sequence"/>
</dbReference>
<name>A0A376CMC9_9CORY</name>
<dbReference type="AlphaFoldDB" id="A0A376CMC9"/>
<dbReference type="EMBL" id="UFXQ01000001">
    <property type="protein sequence ID" value="STC69259.1"/>
    <property type="molecule type" value="Genomic_DNA"/>
</dbReference>
<organism evidence="1 2">
    <name type="scientific">Corynebacterium pilosum</name>
    <dbReference type="NCBI Taxonomy" id="35756"/>
    <lineage>
        <taxon>Bacteria</taxon>
        <taxon>Bacillati</taxon>
        <taxon>Actinomycetota</taxon>
        <taxon>Actinomycetes</taxon>
        <taxon>Mycobacteriales</taxon>
        <taxon>Corynebacteriaceae</taxon>
        <taxon>Corynebacterium</taxon>
    </lineage>
</organism>
<accession>A0A376CMC9</accession>
<proteinExistence type="predicted"/>